<dbReference type="PIRSF" id="PIRSF005052">
    <property type="entry name" value="P-loopkin"/>
    <property type="match status" value="1"/>
</dbReference>
<dbReference type="GO" id="GO:0005525">
    <property type="term" value="F:GTP binding"/>
    <property type="evidence" value="ECO:0007669"/>
    <property type="project" value="UniProtKB-UniRule"/>
</dbReference>
<name>A0A1N6U800_9FIRM</name>
<evidence type="ECO:0000256" key="3">
    <source>
        <dbReference type="ARBA" id="ARBA00023134"/>
    </source>
</evidence>
<evidence type="ECO:0000313" key="8">
    <source>
        <dbReference type="Proteomes" id="UP000185669"/>
    </source>
</evidence>
<evidence type="ECO:0000256" key="4">
    <source>
        <dbReference type="HAMAP-Rule" id="MF_00636"/>
    </source>
</evidence>
<evidence type="ECO:0000313" key="7">
    <source>
        <dbReference type="EMBL" id="SIQ61745.1"/>
    </source>
</evidence>
<organism evidence="7 8">
    <name type="scientific">Halanaerobium kushneri</name>
    <dbReference type="NCBI Taxonomy" id="56779"/>
    <lineage>
        <taxon>Bacteria</taxon>
        <taxon>Bacillati</taxon>
        <taxon>Bacillota</taxon>
        <taxon>Clostridia</taxon>
        <taxon>Halanaerobiales</taxon>
        <taxon>Halanaerobiaceae</taxon>
        <taxon>Halanaerobium</taxon>
    </lineage>
</organism>
<proteinExistence type="inferred from homology"/>
<reference evidence="8" key="1">
    <citation type="submission" date="2017-01" db="EMBL/GenBank/DDBJ databases">
        <authorList>
            <person name="Varghese N."/>
            <person name="Submissions S."/>
        </authorList>
    </citation>
    <scope>NUCLEOTIDE SEQUENCE [LARGE SCALE GENOMIC DNA]</scope>
    <source>
        <strain evidence="8">ATCC 700103</strain>
    </source>
</reference>
<evidence type="ECO:0000256" key="2">
    <source>
        <dbReference type="ARBA" id="ARBA00022840"/>
    </source>
</evidence>
<dbReference type="OrthoDB" id="9784461at2"/>
<feature type="binding site" evidence="4">
    <location>
        <begin position="8"/>
        <end position="15"/>
    </location>
    <ligand>
        <name>ATP</name>
        <dbReference type="ChEBI" id="CHEBI:30616"/>
    </ligand>
</feature>
<dbReference type="PANTHER" id="PTHR30448:SF0">
    <property type="entry name" value="RNASE ADAPTER PROTEIN RAPZ"/>
    <property type="match status" value="1"/>
</dbReference>
<dbReference type="InterPro" id="IPR005337">
    <property type="entry name" value="RapZ-like"/>
</dbReference>
<dbReference type="HAMAP" id="MF_00636">
    <property type="entry name" value="RapZ_like"/>
    <property type="match status" value="1"/>
</dbReference>
<evidence type="ECO:0000256" key="1">
    <source>
        <dbReference type="ARBA" id="ARBA00022741"/>
    </source>
</evidence>
<dbReference type="InterPro" id="IPR053931">
    <property type="entry name" value="RapZ_C"/>
</dbReference>
<evidence type="ECO:0000259" key="5">
    <source>
        <dbReference type="Pfam" id="PF03668"/>
    </source>
</evidence>
<keyword evidence="8" id="KW-1185">Reference proteome</keyword>
<dbReference type="InterPro" id="IPR053930">
    <property type="entry name" value="RapZ-like_N"/>
</dbReference>
<dbReference type="Proteomes" id="UP000185669">
    <property type="component" value="Unassembled WGS sequence"/>
</dbReference>
<dbReference type="Gene3D" id="3.40.50.300">
    <property type="entry name" value="P-loop containing nucleotide triphosphate hydrolases"/>
    <property type="match status" value="1"/>
</dbReference>
<dbReference type="NCBIfam" id="NF003828">
    <property type="entry name" value="PRK05416.1"/>
    <property type="match status" value="1"/>
</dbReference>
<feature type="domain" description="RapZ C-terminal" evidence="6">
    <location>
        <begin position="162"/>
        <end position="281"/>
    </location>
</feature>
<dbReference type="SUPFAM" id="SSF52540">
    <property type="entry name" value="P-loop containing nucleoside triphosphate hydrolases"/>
    <property type="match status" value="1"/>
</dbReference>
<dbReference type="Pfam" id="PF22740">
    <property type="entry name" value="PapZ_C"/>
    <property type="match status" value="1"/>
</dbReference>
<dbReference type="AlphaFoldDB" id="A0A1N6U800"/>
<dbReference type="RefSeq" id="WP_076544400.1">
    <property type="nucleotide sequence ID" value="NZ_FTNC01000006.1"/>
</dbReference>
<dbReference type="PANTHER" id="PTHR30448">
    <property type="entry name" value="RNASE ADAPTER PROTEIN RAPZ"/>
    <property type="match status" value="1"/>
</dbReference>
<evidence type="ECO:0000259" key="6">
    <source>
        <dbReference type="Pfam" id="PF22740"/>
    </source>
</evidence>
<dbReference type="GO" id="GO:0005524">
    <property type="term" value="F:ATP binding"/>
    <property type="evidence" value="ECO:0007669"/>
    <property type="project" value="UniProtKB-UniRule"/>
</dbReference>
<sequence length="282" mass="32796">MDFLLITGMSGAGKSLALNYFEDRGYFCVDNLPPALISKFAELCLQSDLDKIALVSDIRGREFFTELFEELAKIEDMNLNYNILFLEASDDVLIRRYKESRRRHPLDEEGRILDAIERERKMLEELRGRATKIIDTGELKSSELQEELNQLFLGEEDKNLLHLSLISFGFKYGIPRDADLVMDVRFLPNPYYVESLREQTGNDQEVQNYVLKWPLTDKFYSKFFDLIDFLLPEYKKEGKSHLSIAIGCTGGKHRSVTTVNKLAEFLKDKDFNINIEHRDIEK</sequence>
<feature type="binding site" evidence="4">
    <location>
        <begin position="57"/>
        <end position="60"/>
    </location>
    <ligand>
        <name>GTP</name>
        <dbReference type="ChEBI" id="CHEBI:37565"/>
    </ligand>
</feature>
<keyword evidence="2 4" id="KW-0067">ATP-binding</keyword>
<keyword evidence="1 4" id="KW-0547">Nucleotide-binding</keyword>
<dbReference type="InterPro" id="IPR027417">
    <property type="entry name" value="P-loop_NTPase"/>
</dbReference>
<dbReference type="EMBL" id="FTNC01000006">
    <property type="protein sequence ID" value="SIQ61745.1"/>
    <property type="molecule type" value="Genomic_DNA"/>
</dbReference>
<feature type="domain" description="RapZ-like N-terminal" evidence="5">
    <location>
        <begin position="1"/>
        <end position="155"/>
    </location>
</feature>
<gene>
    <name evidence="7" type="ORF">SAMN05421834_10673</name>
</gene>
<protein>
    <submittedName>
        <fullName evidence="7">UPF0042 nucleotide-binding protein</fullName>
    </submittedName>
</protein>
<keyword evidence="3 4" id="KW-0342">GTP-binding</keyword>
<dbReference type="STRING" id="56779.SAMN05421834_10673"/>
<dbReference type="Pfam" id="PF03668">
    <property type="entry name" value="RapZ-like_N"/>
    <property type="match status" value="1"/>
</dbReference>
<accession>A0A1N6U800</accession>